<protein>
    <submittedName>
        <fullName evidence="2">Uncharacterized protein</fullName>
    </submittedName>
</protein>
<dbReference type="STRING" id="1184151.AW736_19810"/>
<dbReference type="Proteomes" id="UP000078486">
    <property type="component" value="Unassembled WGS sequence"/>
</dbReference>
<dbReference type="EMBL" id="LRRQ01000153">
    <property type="protein sequence ID" value="OAM87914.1"/>
    <property type="molecule type" value="Genomic_DNA"/>
</dbReference>
<sequence length="155" mass="16961">MRHACGVFIYIEKPCAKSGQIRDEARRYFDFINTGRMRGEATTSMNNQNKTNPAQSAPNPARASAGDDAFFQNPVDPKIEARAMAAEAIAHVLLWISEGTTLEQRGLRASIVLRQVRPDLIGGMTLEALGEQAGCTPQTVHKLADDFRQSMGLVS</sequence>
<evidence type="ECO:0000256" key="1">
    <source>
        <dbReference type="SAM" id="MobiDB-lite"/>
    </source>
</evidence>
<proteinExistence type="predicted"/>
<comment type="caution">
    <text evidence="2">The sequence shown here is derived from an EMBL/GenBank/DDBJ whole genome shotgun (WGS) entry which is preliminary data.</text>
</comment>
<feature type="compositionally biased region" description="Polar residues" evidence="1">
    <location>
        <begin position="41"/>
        <end position="58"/>
    </location>
</feature>
<gene>
    <name evidence="2" type="ORF">AW736_19810</name>
</gene>
<accession>A0A178ID17</accession>
<evidence type="ECO:0000313" key="3">
    <source>
        <dbReference type="Proteomes" id="UP000078486"/>
    </source>
</evidence>
<name>A0A178ID17_9BACT</name>
<reference evidence="2 3" key="1">
    <citation type="submission" date="2016-01" db="EMBL/GenBank/DDBJ databases">
        <title>High potential of lignocellulose degradation of a new Verrucomicrobia species.</title>
        <authorList>
            <person name="Wang Y."/>
            <person name="Shi Y."/>
            <person name="Qiu Z."/>
            <person name="Liu S."/>
            <person name="Yang H."/>
        </authorList>
    </citation>
    <scope>NUCLEOTIDE SEQUENCE [LARGE SCALE GENOMIC DNA]</scope>
    <source>
        <strain evidence="2 3">TSB47</strain>
    </source>
</reference>
<feature type="region of interest" description="Disordered" evidence="1">
    <location>
        <begin position="39"/>
        <end position="68"/>
    </location>
</feature>
<dbReference type="AlphaFoldDB" id="A0A178ID17"/>
<evidence type="ECO:0000313" key="2">
    <source>
        <dbReference type="EMBL" id="OAM87914.1"/>
    </source>
</evidence>
<keyword evidence="3" id="KW-1185">Reference proteome</keyword>
<organism evidence="2 3">
    <name type="scientific">Termitidicoccus mucosus</name>
    <dbReference type="NCBI Taxonomy" id="1184151"/>
    <lineage>
        <taxon>Bacteria</taxon>
        <taxon>Pseudomonadati</taxon>
        <taxon>Verrucomicrobiota</taxon>
        <taxon>Opitutia</taxon>
        <taxon>Opitutales</taxon>
        <taxon>Opitutaceae</taxon>
        <taxon>Termitidicoccus</taxon>
    </lineage>
</organism>